<protein>
    <recommendedName>
        <fullName evidence="2">Transcription regulator PadR N-terminal domain-containing protein</fullName>
    </recommendedName>
</protein>
<dbReference type="InterPro" id="IPR005149">
    <property type="entry name" value="Tscrpt_reg_PadR_N"/>
</dbReference>
<dbReference type="InterPro" id="IPR052509">
    <property type="entry name" value="Metal_resp_DNA-bind_regulator"/>
</dbReference>
<feature type="domain" description="Transcription regulator PadR N-terminal" evidence="2">
    <location>
        <begin position="11"/>
        <end position="84"/>
    </location>
</feature>
<dbReference type="SUPFAM" id="SSF46785">
    <property type="entry name" value="Winged helix' DNA-binding domain"/>
    <property type="match status" value="1"/>
</dbReference>
<name>A0A8J4EH41_9ACTN</name>
<dbReference type="AlphaFoldDB" id="A0A8J4EH41"/>
<sequence>MTAMREPTFLVLTALADGPLHGYGVIQEVSALSQGETVLGAGTLYGALDRLAERGLVAVDREEAVDGRLRRYYRLTDDGAAALAAEVARLRRNASAAEARLRRRPGPAFGATSGATA</sequence>
<evidence type="ECO:0000256" key="1">
    <source>
        <dbReference type="SAM" id="MobiDB-lite"/>
    </source>
</evidence>
<feature type="region of interest" description="Disordered" evidence="1">
    <location>
        <begin position="96"/>
        <end position="117"/>
    </location>
</feature>
<dbReference type="Pfam" id="PF03551">
    <property type="entry name" value="PadR"/>
    <property type="match status" value="1"/>
</dbReference>
<keyword evidence="4" id="KW-1185">Reference proteome</keyword>
<evidence type="ECO:0000313" key="3">
    <source>
        <dbReference type="EMBL" id="GIJ74323.1"/>
    </source>
</evidence>
<organism evidence="3 4">
    <name type="scientific">Virgisporangium ochraceum</name>
    <dbReference type="NCBI Taxonomy" id="65505"/>
    <lineage>
        <taxon>Bacteria</taxon>
        <taxon>Bacillati</taxon>
        <taxon>Actinomycetota</taxon>
        <taxon>Actinomycetes</taxon>
        <taxon>Micromonosporales</taxon>
        <taxon>Micromonosporaceae</taxon>
        <taxon>Virgisporangium</taxon>
    </lineage>
</organism>
<gene>
    <name evidence="3" type="ORF">Voc01_092400</name>
</gene>
<accession>A0A8J4EH41</accession>
<evidence type="ECO:0000259" key="2">
    <source>
        <dbReference type="Pfam" id="PF03551"/>
    </source>
</evidence>
<dbReference type="Proteomes" id="UP000635606">
    <property type="component" value="Unassembled WGS sequence"/>
</dbReference>
<dbReference type="EMBL" id="BOPH01000132">
    <property type="protein sequence ID" value="GIJ74323.1"/>
    <property type="molecule type" value="Genomic_DNA"/>
</dbReference>
<comment type="caution">
    <text evidence="3">The sequence shown here is derived from an EMBL/GenBank/DDBJ whole genome shotgun (WGS) entry which is preliminary data.</text>
</comment>
<dbReference type="InterPro" id="IPR036388">
    <property type="entry name" value="WH-like_DNA-bd_sf"/>
</dbReference>
<reference evidence="3" key="1">
    <citation type="submission" date="2021-01" db="EMBL/GenBank/DDBJ databases">
        <title>Whole genome shotgun sequence of Virgisporangium ochraceum NBRC 16418.</title>
        <authorList>
            <person name="Komaki H."/>
            <person name="Tamura T."/>
        </authorList>
    </citation>
    <scope>NUCLEOTIDE SEQUENCE</scope>
    <source>
        <strain evidence="3">NBRC 16418</strain>
    </source>
</reference>
<evidence type="ECO:0000313" key="4">
    <source>
        <dbReference type="Proteomes" id="UP000635606"/>
    </source>
</evidence>
<dbReference type="Gene3D" id="1.10.10.10">
    <property type="entry name" value="Winged helix-like DNA-binding domain superfamily/Winged helix DNA-binding domain"/>
    <property type="match status" value="1"/>
</dbReference>
<dbReference type="PANTHER" id="PTHR33169">
    <property type="entry name" value="PADR-FAMILY TRANSCRIPTIONAL REGULATOR"/>
    <property type="match status" value="1"/>
</dbReference>
<dbReference type="InterPro" id="IPR036390">
    <property type="entry name" value="WH_DNA-bd_sf"/>
</dbReference>
<dbReference type="PANTHER" id="PTHR33169:SF13">
    <property type="entry name" value="PADR-FAMILY TRANSCRIPTIONAL REGULATOR"/>
    <property type="match status" value="1"/>
</dbReference>
<proteinExistence type="predicted"/>